<evidence type="ECO:0000313" key="11">
    <source>
        <dbReference type="EMBL" id="RFC61982.1"/>
    </source>
</evidence>
<dbReference type="GO" id="GO:0022857">
    <property type="term" value="F:transmembrane transporter activity"/>
    <property type="evidence" value="ECO:0007669"/>
    <property type="project" value="UniProtKB-UniRule"/>
</dbReference>
<feature type="transmembrane region" description="Helical" evidence="9">
    <location>
        <begin position="21"/>
        <end position="41"/>
    </location>
</feature>
<comment type="subcellular location">
    <subcellularLocation>
        <location evidence="1 9">Cell inner membrane</location>
        <topology evidence="1 9">Multi-pass membrane protein</topology>
    </subcellularLocation>
</comment>
<evidence type="ECO:0000256" key="2">
    <source>
        <dbReference type="ARBA" id="ARBA00022448"/>
    </source>
</evidence>
<dbReference type="EMBL" id="QURL01000010">
    <property type="protein sequence ID" value="RFC61982.1"/>
    <property type="molecule type" value="Genomic_DNA"/>
</dbReference>
<evidence type="ECO:0000256" key="3">
    <source>
        <dbReference type="ARBA" id="ARBA00022475"/>
    </source>
</evidence>
<dbReference type="GO" id="GO:0005886">
    <property type="term" value="C:plasma membrane"/>
    <property type="evidence" value="ECO:0007669"/>
    <property type="project" value="UniProtKB-SubCell"/>
</dbReference>
<dbReference type="PANTHER" id="PTHR35011">
    <property type="entry name" value="2,3-DIKETO-L-GULONATE TRAP TRANSPORTER SMALL PERMEASE PROTEIN YIAM"/>
    <property type="match status" value="1"/>
</dbReference>
<dbReference type="InterPro" id="IPR007387">
    <property type="entry name" value="TRAP_DctQ"/>
</dbReference>
<sequence>MTHDQHRPRIRSHPLVRLLDKAVMGIAELSSWIYLLIGAIVTYEVVVRYVFNAPTHWVEEMSRLGMVWATFLILAACLNQRQLITITLLSNAAGPRVSAALEAITFALIAALALVIAWYGFESMMQTVSIGRRTNTTLSLPYWSFYLPIVLGFALLAVQALAELVLLLVFGARANEPFEPEDI</sequence>
<evidence type="ECO:0000256" key="9">
    <source>
        <dbReference type="RuleBase" id="RU369079"/>
    </source>
</evidence>
<proteinExistence type="inferred from homology"/>
<keyword evidence="2 9" id="KW-0813">Transport</keyword>
<comment type="subunit">
    <text evidence="9">The complex comprises the extracytoplasmic solute receptor protein and the two transmembrane proteins.</text>
</comment>
<feature type="transmembrane region" description="Helical" evidence="9">
    <location>
        <begin position="145"/>
        <end position="170"/>
    </location>
</feature>
<reference evidence="11 12" key="1">
    <citation type="submission" date="2018-08" db="EMBL/GenBank/DDBJ databases">
        <title>Fulvimarina sp. 85, whole genome shotgun sequence.</title>
        <authorList>
            <person name="Tuo L."/>
        </authorList>
    </citation>
    <scope>NUCLEOTIDE SEQUENCE [LARGE SCALE GENOMIC DNA]</scope>
    <source>
        <strain evidence="11 12">85</strain>
    </source>
</reference>
<evidence type="ECO:0000256" key="6">
    <source>
        <dbReference type="ARBA" id="ARBA00022989"/>
    </source>
</evidence>
<name>A0A371WYE6_9HYPH</name>
<evidence type="ECO:0000256" key="5">
    <source>
        <dbReference type="ARBA" id="ARBA00022692"/>
    </source>
</evidence>
<comment type="function">
    <text evidence="9">Part of the tripartite ATP-independent periplasmic (TRAP) transport system.</text>
</comment>
<protein>
    <recommendedName>
        <fullName evidence="9">TRAP transporter small permease protein</fullName>
    </recommendedName>
</protein>
<gene>
    <name evidence="11" type="ORF">DYI37_18180</name>
</gene>
<evidence type="ECO:0000256" key="8">
    <source>
        <dbReference type="ARBA" id="ARBA00038436"/>
    </source>
</evidence>
<dbReference type="Pfam" id="PF04290">
    <property type="entry name" value="DctQ"/>
    <property type="match status" value="1"/>
</dbReference>
<evidence type="ECO:0000256" key="1">
    <source>
        <dbReference type="ARBA" id="ARBA00004429"/>
    </source>
</evidence>
<accession>A0A371WYE6</accession>
<dbReference type="OrthoDB" id="4964541at2"/>
<feature type="transmembrane region" description="Helical" evidence="9">
    <location>
        <begin position="99"/>
        <end position="121"/>
    </location>
</feature>
<dbReference type="InterPro" id="IPR055348">
    <property type="entry name" value="DctQ"/>
</dbReference>
<keyword evidence="3" id="KW-1003">Cell membrane</keyword>
<keyword evidence="5 9" id="KW-0812">Transmembrane</keyword>
<evidence type="ECO:0000259" key="10">
    <source>
        <dbReference type="Pfam" id="PF04290"/>
    </source>
</evidence>
<evidence type="ECO:0000313" key="12">
    <source>
        <dbReference type="Proteomes" id="UP000264310"/>
    </source>
</evidence>
<evidence type="ECO:0000256" key="4">
    <source>
        <dbReference type="ARBA" id="ARBA00022519"/>
    </source>
</evidence>
<dbReference type="PANTHER" id="PTHR35011:SF10">
    <property type="entry name" value="TRAP TRANSPORTER SMALL PERMEASE PROTEIN"/>
    <property type="match status" value="1"/>
</dbReference>
<dbReference type="RefSeq" id="WP_116684706.1">
    <property type="nucleotide sequence ID" value="NZ_QURL01000010.1"/>
</dbReference>
<organism evidence="11 12">
    <name type="scientific">Fulvimarina endophytica</name>
    <dbReference type="NCBI Taxonomy" id="2293836"/>
    <lineage>
        <taxon>Bacteria</taxon>
        <taxon>Pseudomonadati</taxon>
        <taxon>Pseudomonadota</taxon>
        <taxon>Alphaproteobacteria</taxon>
        <taxon>Hyphomicrobiales</taxon>
        <taxon>Aurantimonadaceae</taxon>
        <taxon>Fulvimarina</taxon>
    </lineage>
</organism>
<comment type="similarity">
    <text evidence="8 9">Belongs to the TRAP transporter small permease family.</text>
</comment>
<dbReference type="AlphaFoldDB" id="A0A371WYE6"/>
<keyword evidence="7 9" id="KW-0472">Membrane</keyword>
<keyword evidence="12" id="KW-1185">Reference proteome</keyword>
<evidence type="ECO:0000256" key="7">
    <source>
        <dbReference type="ARBA" id="ARBA00023136"/>
    </source>
</evidence>
<keyword evidence="6 9" id="KW-1133">Transmembrane helix</keyword>
<keyword evidence="4 9" id="KW-0997">Cell inner membrane</keyword>
<comment type="caution">
    <text evidence="11">The sequence shown here is derived from an EMBL/GenBank/DDBJ whole genome shotgun (WGS) entry which is preliminary data.</text>
</comment>
<feature type="domain" description="Tripartite ATP-independent periplasmic transporters DctQ component" evidence="10">
    <location>
        <begin position="39"/>
        <end position="168"/>
    </location>
</feature>
<feature type="transmembrane region" description="Helical" evidence="9">
    <location>
        <begin position="61"/>
        <end position="78"/>
    </location>
</feature>
<dbReference type="GO" id="GO:0015740">
    <property type="term" value="P:C4-dicarboxylate transport"/>
    <property type="evidence" value="ECO:0007669"/>
    <property type="project" value="TreeGrafter"/>
</dbReference>
<dbReference type="Proteomes" id="UP000264310">
    <property type="component" value="Unassembled WGS sequence"/>
</dbReference>